<dbReference type="RefSeq" id="WP_345420101.1">
    <property type="nucleotide sequence ID" value="NZ_AP031496.1"/>
</dbReference>
<dbReference type="InterPro" id="IPR010126">
    <property type="entry name" value="Esterase_phb"/>
</dbReference>
<feature type="region of interest" description="Disordered" evidence="3">
    <location>
        <begin position="41"/>
        <end position="67"/>
    </location>
</feature>
<dbReference type="PANTHER" id="PTHR43037:SF1">
    <property type="entry name" value="BLL1128 PROTEIN"/>
    <property type="match status" value="1"/>
</dbReference>
<evidence type="ECO:0000256" key="1">
    <source>
        <dbReference type="ARBA" id="ARBA00022729"/>
    </source>
</evidence>
<dbReference type="EMBL" id="BAABLX010000009">
    <property type="protein sequence ID" value="GAA4939433.1"/>
    <property type="molecule type" value="Genomic_DNA"/>
</dbReference>
<keyword evidence="2" id="KW-0378">Hydrolase</keyword>
<protein>
    <submittedName>
        <fullName evidence="4">PHB depolymerase family esterase</fullName>
    </submittedName>
</protein>
<comment type="caution">
    <text evidence="4">The sequence shown here is derived from an EMBL/GenBank/DDBJ whole genome shotgun (WGS) entry which is preliminary data.</text>
</comment>
<reference evidence="5" key="1">
    <citation type="journal article" date="2019" name="Int. J. Syst. Evol. Microbiol.">
        <title>The Global Catalogue of Microorganisms (GCM) 10K type strain sequencing project: providing services to taxonomists for standard genome sequencing and annotation.</title>
        <authorList>
            <consortium name="The Broad Institute Genomics Platform"/>
            <consortium name="The Broad Institute Genome Sequencing Center for Infectious Disease"/>
            <person name="Wu L."/>
            <person name="Ma J."/>
        </authorList>
    </citation>
    <scope>NUCLEOTIDE SEQUENCE [LARGE SCALE GENOMIC DNA]</scope>
    <source>
        <strain evidence="5">JCM 19134</strain>
    </source>
</reference>
<feature type="compositionally biased region" description="Low complexity" evidence="3">
    <location>
        <begin position="45"/>
        <end position="57"/>
    </location>
</feature>
<name>A0AAV3U2B2_9ALTE</name>
<evidence type="ECO:0000313" key="5">
    <source>
        <dbReference type="Proteomes" id="UP001409585"/>
    </source>
</evidence>
<sequence length="387" mass="42823">MKPPLLKTARSAWRHLFGNNPPSLKTDSIHDWLKDALGSHAHNHQAPQAASAPTPSAEGNGTSAETEYQPANDVEARHGVFSFRQLTPKRLDCRFKAQSHKGSRDRDYRLFIPSNYQNGKAMPLVMVLHGCHQTNLDIAKIANLDQIAEQEGFLVVYPFVSSYTGLRAKNCWAWWQPAQTRAGQGEVADLNGILDEVCEHYTVDSSRIHVAGLSSGAGMAVALMVTQSERIASGCAVAGVAYGESAQAVQLFQPIPTQYRPVAKLVKTMEAQMPAAKTPVPLMIVHSRDDEVVPIKAAKNLRDSWAACFGISLHRKARVESGQTGASGWRFARYRGQSPRQHIETWWLDGPGHGWYGGKTGKFSYPNALNVSQRMWHFFKHHHITGQ</sequence>
<evidence type="ECO:0000256" key="2">
    <source>
        <dbReference type="ARBA" id="ARBA00022801"/>
    </source>
</evidence>
<dbReference type="Proteomes" id="UP001409585">
    <property type="component" value="Unassembled WGS sequence"/>
</dbReference>
<dbReference type="GO" id="GO:0016787">
    <property type="term" value="F:hydrolase activity"/>
    <property type="evidence" value="ECO:0007669"/>
    <property type="project" value="UniProtKB-KW"/>
</dbReference>
<dbReference type="InterPro" id="IPR029058">
    <property type="entry name" value="AB_hydrolase_fold"/>
</dbReference>
<dbReference type="SUPFAM" id="SSF53474">
    <property type="entry name" value="alpha/beta-Hydrolases"/>
    <property type="match status" value="1"/>
</dbReference>
<proteinExistence type="predicted"/>
<keyword evidence="1" id="KW-0732">Signal</keyword>
<dbReference type="Gene3D" id="3.40.50.1820">
    <property type="entry name" value="alpha/beta hydrolase"/>
    <property type="match status" value="1"/>
</dbReference>
<keyword evidence="5" id="KW-1185">Reference proteome</keyword>
<dbReference type="NCBIfam" id="TIGR01840">
    <property type="entry name" value="esterase_phb"/>
    <property type="match status" value="1"/>
</dbReference>
<evidence type="ECO:0000313" key="4">
    <source>
        <dbReference type="EMBL" id="GAA4939433.1"/>
    </source>
</evidence>
<dbReference type="PANTHER" id="PTHR43037">
    <property type="entry name" value="UNNAMED PRODUCT-RELATED"/>
    <property type="match status" value="1"/>
</dbReference>
<gene>
    <name evidence="4" type="ORF">GCM10025791_17050</name>
</gene>
<dbReference type="AlphaFoldDB" id="A0AAV3U2B2"/>
<organism evidence="4 5">
    <name type="scientific">Halioxenophilus aromaticivorans</name>
    <dbReference type="NCBI Taxonomy" id="1306992"/>
    <lineage>
        <taxon>Bacteria</taxon>
        <taxon>Pseudomonadati</taxon>
        <taxon>Pseudomonadota</taxon>
        <taxon>Gammaproteobacteria</taxon>
        <taxon>Alteromonadales</taxon>
        <taxon>Alteromonadaceae</taxon>
        <taxon>Halioxenophilus</taxon>
    </lineage>
</organism>
<dbReference type="GO" id="GO:0005576">
    <property type="term" value="C:extracellular region"/>
    <property type="evidence" value="ECO:0007669"/>
    <property type="project" value="InterPro"/>
</dbReference>
<evidence type="ECO:0000256" key="3">
    <source>
        <dbReference type="SAM" id="MobiDB-lite"/>
    </source>
</evidence>
<dbReference type="InterPro" id="IPR050955">
    <property type="entry name" value="Plant_Biomass_Hydrol_Est"/>
</dbReference>
<accession>A0AAV3U2B2</accession>
<dbReference type="Pfam" id="PF10503">
    <property type="entry name" value="Esterase_PHB"/>
    <property type="match status" value="1"/>
</dbReference>